<feature type="compositionally biased region" description="Low complexity" evidence="1">
    <location>
        <begin position="13"/>
        <end position="30"/>
    </location>
</feature>
<feature type="compositionally biased region" description="Pro residues" evidence="1">
    <location>
        <begin position="31"/>
        <end position="45"/>
    </location>
</feature>
<protein>
    <submittedName>
        <fullName evidence="2">Alkaline phosphatase family protein</fullName>
    </submittedName>
</protein>
<dbReference type="EMBL" id="BOOC01000003">
    <property type="protein sequence ID" value="GIH38042.1"/>
    <property type="molecule type" value="Genomic_DNA"/>
</dbReference>
<comment type="caution">
    <text evidence="2">The sequence shown here is derived from an EMBL/GenBank/DDBJ whole genome shotgun (WGS) entry which is preliminary data.</text>
</comment>
<dbReference type="Gene3D" id="3.40.720.10">
    <property type="entry name" value="Alkaline Phosphatase, subunit A"/>
    <property type="match status" value="1"/>
</dbReference>
<reference evidence="2 3" key="1">
    <citation type="submission" date="2021-01" db="EMBL/GenBank/DDBJ databases">
        <title>Whole genome shotgun sequence of Microbispora corallina NBRC 16416.</title>
        <authorList>
            <person name="Komaki H."/>
            <person name="Tamura T."/>
        </authorList>
    </citation>
    <scope>NUCLEOTIDE SEQUENCE [LARGE SCALE GENOMIC DNA]</scope>
    <source>
        <strain evidence="2 3">NBRC 16416</strain>
    </source>
</reference>
<dbReference type="RefSeq" id="WP_307825557.1">
    <property type="nucleotide sequence ID" value="NZ_BAAAGP010000003.1"/>
</dbReference>
<sequence length="411" mass="43289">MIDPEPSATRSVAPAEPAAGPSAGPSHGPGPVRPGGPAPGTPPAPYVPAYGTASLADLPGSLLASLGVPGANTLGLDPAVKVCLFLVDGLGADLLAARPDAAPFLSSRLRRTLTAGFPSSTPTSLATLGTGAPPGDHGMVGIQMAVPGEGRLFNCLRWTAPGLSIDPEVWQPRQTVYERMSALGVDPVYVAPASFDGTGLTRAVYRGMRYWAAETAEERVAAVRHALRDSGFVTVYYGEVDRMGHEKGWGSPEWLEQVAIADRMAERIAAALPPGSALYVTADHGMINSDHKVDVDTRPDLREGVLMIGGDARARHLYTTPGAAEDVRQTWRAALDGHAWVVTREEAADAGWFGRAVRREWLDRIGDVMAVPYGDCVIVASVSEPVESSLVGYHGSLTPAEQNVPLLEIRA</sequence>
<name>A0ABQ4FTH1_9ACTN</name>
<dbReference type="SUPFAM" id="SSF53649">
    <property type="entry name" value="Alkaline phosphatase-like"/>
    <property type="match status" value="1"/>
</dbReference>
<gene>
    <name evidence="2" type="ORF">Mco01_10420</name>
</gene>
<proteinExistence type="predicted"/>
<dbReference type="InterPro" id="IPR002591">
    <property type="entry name" value="Phosphodiest/P_Trfase"/>
</dbReference>
<dbReference type="InterPro" id="IPR017850">
    <property type="entry name" value="Alkaline_phosphatase_core_sf"/>
</dbReference>
<accession>A0ABQ4FTH1</accession>
<evidence type="ECO:0000313" key="2">
    <source>
        <dbReference type="EMBL" id="GIH38042.1"/>
    </source>
</evidence>
<dbReference type="PANTHER" id="PTHR10151">
    <property type="entry name" value="ECTONUCLEOTIDE PYROPHOSPHATASE/PHOSPHODIESTERASE"/>
    <property type="match status" value="1"/>
</dbReference>
<feature type="region of interest" description="Disordered" evidence="1">
    <location>
        <begin position="1"/>
        <end position="45"/>
    </location>
</feature>
<dbReference type="Pfam" id="PF01663">
    <property type="entry name" value="Phosphodiest"/>
    <property type="match status" value="1"/>
</dbReference>
<evidence type="ECO:0000256" key="1">
    <source>
        <dbReference type="SAM" id="MobiDB-lite"/>
    </source>
</evidence>
<dbReference type="PANTHER" id="PTHR10151:SF120">
    <property type="entry name" value="BIS(5'-ADENOSYL)-TRIPHOSPHATASE"/>
    <property type="match status" value="1"/>
</dbReference>
<keyword evidence="3" id="KW-1185">Reference proteome</keyword>
<evidence type="ECO:0000313" key="3">
    <source>
        <dbReference type="Proteomes" id="UP000603904"/>
    </source>
</evidence>
<dbReference type="Proteomes" id="UP000603904">
    <property type="component" value="Unassembled WGS sequence"/>
</dbReference>
<organism evidence="2 3">
    <name type="scientific">Microbispora corallina</name>
    <dbReference type="NCBI Taxonomy" id="83302"/>
    <lineage>
        <taxon>Bacteria</taxon>
        <taxon>Bacillati</taxon>
        <taxon>Actinomycetota</taxon>
        <taxon>Actinomycetes</taxon>
        <taxon>Streptosporangiales</taxon>
        <taxon>Streptosporangiaceae</taxon>
        <taxon>Microbispora</taxon>
    </lineage>
</organism>